<protein>
    <recommendedName>
        <fullName evidence="3">Tail length tape-measure protein</fullName>
    </recommendedName>
</protein>
<sequence>MMAVAGFTQFNAQVMRSASGMSALSAAISTMPSSLASVASAANIATSSIMRIATSAPRIASAMSSAAGQVQSAMQRMAQSVQSGGQRMIQMGRQAGTHTGQNIASGIQSSVGAVSSAVGALVDAARSRAMGGVGAMQIVGAMIGKGLANGMIASLGAVTAAANALVAQAERAAQAKARIHSPSRLFRDKVGIYLGQGMAVGIDRSVKYVKSSIENMVDTASRYAISSRELFEDNNVFDSFGWGNIRGSVDLALRDDDRMDRLEQALDLITELVGRPISLNINGREFAYATADDISGYQKSQEFTYKRMRGLN</sequence>
<keyword evidence="2" id="KW-1185">Reference proteome</keyword>
<dbReference type="Proteomes" id="UP000269657">
    <property type="component" value="Segment"/>
</dbReference>
<evidence type="ECO:0008006" key="3">
    <source>
        <dbReference type="Google" id="ProtNLM"/>
    </source>
</evidence>
<accession>A0A3G8F6I2</accession>
<reference evidence="1 2" key="1">
    <citation type="submission" date="2018-09" db="EMBL/GenBank/DDBJ databases">
        <title>A comparative genomics approach for identifying host-range determinants of bacteriophages infecting Streptococcus thermophilus.</title>
        <authorList>
            <person name="Szymczak P."/>
            <person name="Rau M.H."/>
            <person name="Monteiro J.M."/>
            <person name="de Pinho M.G."/>
            <person name="Filipe S.R."/>
            <person name="Vogensen F.K."/>
            <person name="Zeidan A."/>
            <person name="Janzen T."/>
        </authorList>
    </citation>
    <scope>NUCLEOTIDE SEQUENCE [LARGE SCALE GENOMIC DNA]</scope>
</reference>
<organism evidence="1 2">
    <name type="scientific">Streptococcus phage CHPC640</name>
    <dbReference type="NCBI Taxonomy" id="2365037"/>
    <lineage>
        <taxon>Viruses</taxon>
        <taxon>Duplodnaviria</taxon>
        <taxon>Heunggongvirae</taxon>
        <taxon>Uroviricota</taxon>
        <taxon>Caudoviricetes</taxon>
        <taxon>Aliceevansviridae</taxon>
        <taxon>Brussowvirus</taxon>
        <taxon>Brussowvirus CHPC640</taxon>
    </lineage>
</organism>
<dbReference type="EMBL" id="MH937460">
    <property type="protein sequence ID" value="AZF90411.1"/>
    <property type="molecule type" value="Genomic_DNA"/>
</dbReference>
<evidence type="ECO:0000313" key="2">
    <source>
        <dbReference type="Proteomes" id="UP000269657"/>
    </source>
</evidence>
<gene>
    <name evidence="1" type="ORF">CHPC640_0018</name>
</gene>
<name>A0A3G8F6I2_9CAUD</name>
<evidence type="ECO:0000313" key="1">
    <source>
        <dbReference type="EMBL" id="AZF90411.1"/>
    </source>
</evidence>
<proteinExistence type="predicted"/>